<accession>A0A9Q2RW58</accession>
<evidence type="ECO:0000313" key="5">
    <source>
        <dbReference type="Proteomes" id="UP000809440"/>
    </source>
</evidence>
<evidence type="ECO:0000313" key="3">
    <source>
        <dbReference type="EMBL" id="MBM2416172.1"/>
    </source>
</evidence>
<dbReference type="GeneID" id="62642098"/>
<gene>
    <name evidence="2" type="ORF">JQX41_04275</name>
    <name evidence="3" type="ORF">JQX48_04275</name>
</gene>
<dbReference type="SUPFAM" id="SSF55729">
    <property type="entry name" value="Acyl-CoA N-acyltransferases (Nat)"/>
    <property type="match status" value="1"/>
</dbReference>
<feature type="domain" description="N-acetyltransferase" evidence="1">
    <location>
        <begin position="84"/>
        <end position="239"/>
    </location>
</feature>
<dbReference type="Gene3D" id="3.40.630.30">
    <property type="match status" value="1"/>
</dbReference>
<dbReference type="InterPro" id="IPR016181">
    <property type="entry name" value="Acyl_CoA_acyltransferase"/>
</dbReference>
<dbReference type="InterPro" id="IPR000182">
    <property type="entry name" value="GNAT_dom"/>
</dbReference>
<proteinExistence type="predicted"/>
<dbReference type="PROSITE" id="PS51186">
    <property type="entry name" value="GNAT"/>
    <property type="match status" value="1"/>
</dbReference>
<dbReference type="RefSeq" id="WP_085631339.1">
    <property type="nucleotide sequence ID" value="NZ_JAFBWU010000002.1"/>
</dbReference>
<dbReference type="Proteomes" id="UP000809440">
    <property type="component" value="Unassembled WGS sequence"/>
</dbReference>
<dbReference type="AlphaFoldDB" id="A0A9Q2RW58"/>
<dbReference type="Pfam" id="PF13302">
    <property type="entry name" value="Acetyltransf_3"/>
    <property type="match status" value="1"/>
</dbReference>
<organism evidence="2 4">
    <name type="scientific">Marivita cryptomonadis</name>
    <dbReference type="NCBI Taxonomy" id="505252"/>
    <lineage>
        <taxon>Bacteria</taxon>
        <taxon>Pseudomonadati</taxon>
        <taxon>Pseudomonadota</taxon>
        <taxon>Alphaproteobacteria</taxon>
        <taxon>Rhodobacterales</taxon>
        <taxon>Roseobacteraceae</taxon>
        <taxon>Marivita</taxon>
    </lineage>
</organism>
<evidence type="ECO:0000313" key="4">
    <source>
        <dbReference type="Proteomes" id="UP000755667"/>
    </source>
</evidence>
<comment type="caution">
    <text evidence="2">The sequence shown here is derived from an EMBL/GenBank/DDBJ whole genome shotgun (WGS) entry which is preliminary data.</text>
</comment>
<evidence type="ECO:0000313" key="2">
    <source>
        <dbReference type="EMBL" id="MBM2411505.1"/>
    </source>
</evidence>
<dbReference type="OrthoDB" id="9804153at2"/>
<protein>
    <submittedName>
        <fullName evidence="2">GNAT family N-acetyltransferase</fullName>
    </submittedName>
</protein>
<dbReference type="EMBL" id="JAFBXF010000002">
    <property type="protein sequence ID" value="MBM2416172.1"/>
    <property type="molecule type" value="Genomic_DNA"/>
</dbReference>
<dbReference type="EMBL" id="JAFBXE010000002">
    <property type="protein sequence ID" value="MBM2411505.1"/>
    <property type="molecule type" value="Genomic_DNA"/>
</dbReference>
<dbReference type="PANTHER" id="PTHR43328:SF1">
    <property type="entry name" value="N-ACETYLTRANSFERASE DOMAIN-CONTAINING PROTEIN"/>
    <property type="match status" value="1"/>
</dbReference>
<dbReference type="GO" id="GO:0016747">
    <property type="term" value="F:acyltransferase activity, transferring groups other than amino-acyl groups"/>
    <property type="evidence" value="ECO:0007669"/>
    <property type="project" value="InterPro"/>
</dbReference>
<keyword evidence="5" id="KW-1185">Reference proteome</keyword>
<name>A0A9Q2RW58_9RHOB</name>
<dbReference type="Proteomes" id="UP000755667">
    <property type="component" value="Unassembled WGS sequence"/>
</dbReference>
<sequence>MLGDSKLLTLPCGKPFRLDRSRSDGILSQDELAFCTSEGISVAYDPAQCGWVLAQSVDDLFTNEVTDPAHPRAGRVRRSVGLHLHLRPWEMGDAPRLADLLNDPVLWATLPEPFPNPVTVELAQSLIEISMHGTHHQVHAVIYDDVPIGQVRLQYDTDATGPRLAELSYWIGRAYWRQGFASAVVPPFVRQCFAEDVALMSLCARVKTGNVASLRVLGKAGFQDESPAKRSWRLLRRDR</sequence>
<dbReference type="PANTHER" id="PTHR43328">
    <property type="entry name" value="ACETYLTRANSFERASE-RELATED"/>
    <property type="match status" value="1"/>
</dbReference>
<evidence type="ECO:0000259" key="1">
    <source>
        <dbReference type="PROSITE" id="PS51186"/>
    </source>
</evidence>
<reference evidence="2 5" key="1">
    <citation type="submission" date="2021-01" db="EMBL/GenBank/DDBJ databases">
        <title>Diatom-associated Roseobacters Show Island Model of Population Structure.</title>
        <authorList>
            <person name="Qu L."/>
            <person name="Feng X."/>
            <person name="Chen Y."/>
            <person name="Li L."/>
            <person name="Wang X."/>
            <person name="Hu Z."/>
            <person name="Wang H."/>
            <person name="Luo H."/>
        </authorList>
    </citation>
    <scope>NUCLEOTIDE SEQUENCE</scope>
    <source>
        <strain evidence="3 5">CC28-63</strain>
        <strain evidence="2">CC28-69</strain>
    </source>
</reference>